<dbReference type="PANTHER" id="PTHR31891">
    <property type="entry name" value="FORMAMIDASE C869.04-RELATED"/>
    <property type="match status" value="1"/>
</dbReference>
<dbReference type="Proteomes" id="UP000609531">
    <property type="component" value="Unassembled WGS sequence"/>
</dbReference>
<protein>
    <submittedName>
        <fullName evidence="1">Acetamidase/formamidase family protein</fullName>
    </submittedName>
</protein>
<sequence length="312" mass="33648">MAEHYLAAMPETVHWGYFDPTRAPLLRVASGDTVTIDTLSGEPADMPHGRPELEVLPEHLDVHAHDGKSLGPHFMTGPVFVEGAEPGDVLEVRIKRIVPRQNWGWTLIAPLLGTLPEDFPEHKIVHIPIDIEAGTCTPPWGTTLALKPFFGVMGVAPPPAWGRVSSVEPREHGGNMDNKELVAGTTLYLPVFNEGALFSVGDGHGVQGDGEVCLTALETALSGTFELIVRKDMSLTRPRAESASELITMAFDPDLDDAAKTALRDMIALLASEHGMSREDAYMLCSLAADMRVTQLVDGNKGIHTVLAKAAI</sequence>
<evidence type="ECO:0000313" key="2">
    <source>
        <dbReference type="Proteomes" id="UP000609531"/>
    </source>
</evidence>
<dbReference type="PANTHER" id="PTHR31891:SF1">
    <property type="entry name" value="FORMAMIDASE C869.04-RELATED"/>
    <property type="match status" value="1"/>
</dbReference>
<name>A0A934MI29_9HYPH</name>
<comment type="caution">
    <text evidence="1">The sequence shown here is derived from an EMBL/GenBank/DDBJ whole genome shotgun (WGS) entry which is preliminary data.</text>
</comment>
<gene>
    <name evidence="1" type="ORF">JCR33_13630</name>
</gene>
<dbReference type="Gene3D" id="3.10.28.20">
    <property type="entry name" value="Acetamidase/Formamidase-like domains"/>
    <property type="match status" value="1"/>
</dbReference>
<dbReference type="Gene3D" id="2.60.120.580">
    <property type="entry name" value="Acetamidase/Formamidase-like domains"/>
    <property type="match status" value="2"/>
</dbReference>
<proteinExistence type="predicted"/>
<keyword evidence="2" id="KW-1185">Reference proteome</keyword>
<dbReference type="SUPFAM" id="SSF141130">
    <property type="entry name" value="Acetamidase/Formamidase-like"/>
    <property type="match status" value="1"/>
</dbReference>
<dbReference type="InterPro" id="IPR004304">
    <property type="entry name" value="FmdA_AmdA"/>
</dbReference>
<dbReference type="AlphaFoldDB" id="A0A934MI29"/>
<dbReference type="Pfam" id="PF03069">
    <property type="entry name" value="FmdA_AmdA"/>
    <property type="match status" value="2"/>
</dbReference>
<organism evidence="1 2">
    <name type="scientific">Acuticoccus mangrovi</name>
    <dbReference type="NCBI Taxonomy" id="2796142"/>
    <lineage>
        <taxon>Bacteria</taxon>
        <taxon>Pseudomonadati</taxon>
        <taxon>Pseudomonadota</taxon>
        <taxon>Alphaproteobacteria</taxon>
        <taxon>Hyphomicrobiales</taxon>
        <taxon>Amorphaceae</taxon>
        <taxon>Acuticoccus</taxon>
    </lineage>
</organism>
<accession>A0A934MI29</accession>
<dbReference type="RefSeq" id="WP_198882630.1">
    <property type="nucleotide sequence ID" value="NZ_JAEKJA010000010.1"/>
</dbReference>
<dbReference type="GO" id="GO:0016811">
    <property type="term" value="F:hydrolase activity, acting on carbon-nitrogen (but not peptide) bonds, in linear amides"/>
    <property type="evidence" value="ECO:0007669"/>
    <property type="project" value="InterPro"/>
</dbReference>
<reference evidence="1" key="1">
    <citation type="submission" date="2020-12" db="EMBL/GenBank/DDBJ databases">
        <title>Bacterial taxonomy.</title>
        <authorList>
            <person name="Pan X."/>
        </authorList>
    </citation>
    <scope>NUCLEOTIDE SEQUENCE</scope>
    <source>
        <strain evidence="1">B2012</strain>
    </source>
</reference>
<dbReference type="EMBL" id="JAEKJA010000010">
    <property type="protein sequence ID" value="MBJ3776741.1"/>
    <property type="molecule type" value="Genomic_DNA"/>
</dbReference>
<evidence type="ECO:0000313" key="1">
    <source>
        <dbReference type="EMBL" id="MBJ3776741.1"/>
    </source>
</evidence>